<evidence type="ECO:0000256" key="1">
    <source>
        <dbReference type="ARBA" id="ARBA00022676"/>
    </source>
</evidence>
<organism evidence="5 6">
    <name type="scientific">Rhodococcus opacus RKJ300 = JCM 13270</name>
    <dbReference type="NCBI Taxonomy" id="1165867"/>
    <lineage>
        <taxon>Bacteria</taxon>
        <taxon>Bacillati</taxon>
        <taxon>Actinomycetota</taxon>
        <taxon>Actinomycetes</taxon>
        <taxon>Mycobacteriales</taxon>
        <taxon>Nocardiaceae</taxon>
        <taxon>Rhodococcus</taxon>
    </lineage>
</organism>
<sequence length="853" mass="93219">MRVAQVSAHFPPNFVSGGTLVPQRIAHAVAEAGHESYVYAGYLDAELPALKAWSDRDGEVAIRWIVTTPWTGWADPHNTDNPAVDADFRKWLGEVRPDVVHLHSLQTLGGSLVRAAKDSGAKVVVTMHDFWWFCARQFLADQALRPCALVVSCGACKCQVDHEWLAKRNAALAPHLATADLVLAPSASAARVFAANGVPASKLRVDENGLSATSTKSARRSGSSGDGSLRLMYAGGPDPLKGSHVIQCAARQLADLTGWSLDLYGIADTGAAGLPPQVRLRSPFLPEALEEVLAGHDVLVLPSIARESHSILTREALSAGLAVVCSDAPGPEEAVDHGRNGFVVPAGDADALAASLRHLIADPAVARDMMDRGSASPIRALDDQMDGLIRVYEEMMELPTPRHPETDHQVVNLVAAQLMNKVIFVTGIQGAPLRYRAHLPAEALRMLGVAVEVRHYRDPELTALVREADAVVFYRVPATHQVQQLIADVRARDRRIPVLFDVDDLIFDPELENQVHGLAALSDEERSLWWRGVARYRTTMEAADMFIGSTDELCRHASSVTGLPSRRFANGVGTLLGQASDEALMLERTPGPLRIGYFSGTTTHDADWASVEPAVIAVMAKRPDVELWLGGHLRTTPSLDRYADRVKRLPFAPWHELPKLLRDVDVCLAPLTEDSLFNEAKSAIKWLEAALVETPVVASPTQPFREAIDHGRTGYLAGTSEEWAEAISTLLDDVAARRRVGTQARREALLRWSPHLQGPVYLENLIAAAEHVRSEGARQPTNWVPVVDDEPFSKAEAYVEPYQRPTGRQLLPATVRHHRVVRKAAAARRVYRSEGLSALLRKAVVVARRRIGR</sequence>
<evidence type="ECO:0000256" key="3">
    <source>
        <dbReference type="SAM" id="MobiDB-lite"/>
    </source>
</evidence>
<feature type="region of interest" description="Disordered" evidence="3">
    <location>
        <begin position="209"/>
        <end position="228"/>
    </location>
</feature>
<dbReference type="InterPro" id="IPR028098">
    <property type="entry name" value="Glyco_trans_4-like_N"/>
</dbReference>
<dbReference type="RefSeq" id="WP_007300771.1">
    <property type="nucleotide sequence ID" value="NZ_AJJH01000170.1"/>
</dbReference>
<dbReference type="Gene3D" id="3.40.50.2000">
    <property type="entry name" value="Glycogen Phosphorylase B"/>
    <property type="match status" value="3"/>
</dbReference>
<evidence type="ECO:0000259" key="4">
    <source>
        <dbReference type="Pfam" id="PF13439"/>
    </source>
</evidence>
<evidence type="ECO:0000256" key="2">
    <source>
        <dbReference type="ARBA" id="ARBA00022679"/>
    </source>
</evidence>
<dbReference type="AlphaFoldDB" id="I0WAX5"/>
<dbReference type="PANTHER" id="PTHR12526">
    <property type="entry name" value="GLYCOSYLTRANSFERASE"/>
    <property type="match status" value="1"/>
</dbReference>
<comment type="caution">
    <text evidence="5">The sequence shown here is derived from an EMBL/GenBank/DDBJ whole genome shotgun (WGS) entry which is preliminary data.</text>
</comment>
<evidence type="ECO:0000313" key="6">
    <source>
        <dbReference type="Proteomes" id="UP000006447"/>
    </source>
</evidence>
<dbReference type="GO" id="GO:0016757">
    <property type="term" value="F:glycosyltransferase activity"/>
    <property type="evidence" value="ECO:0007669"/>
    <property type="project" value="UniProtKB-KW"/>
</dbReference>
<dbReference type="Pfam" id="PF13439">
    <property type="entry name" value="Glyco_transf_4"/>
    <property type="match status" value="1"/>
</dbReference>
<dbReference type="EMBL" id="AJJH01000170">
    <property type="protein sequence ID" value="EID73541.1"/>
    <property type="molecule type" value="Genomic_DNA"/>
</dbReference>
<dbReference type="Pfam" id="PF13692">
    <property type="entry name" value="Glyco_trans_1_4"/>
    <property type="match status" value="2"/>
</dbReference>
<dbReference type="SUPFAM" id="SSF53756">
    <property type="entry name" value="UDP-Glycosyltransferase/glycogen phosphorylase"/>
    <property type="match status" value="2"/>
</dbReference>
<dbReference type="PATRIC" id="fig|1165867.3.peg.6770"/>
<keyword evidence="1" id="KW-0328">Glycosyltransferase</keyword>
<gene>
    <name evidence="5" type="ORF">W59_33043</name>
</gene>
<evidence type="ECO:0000313" key="5">
    <source>
        <dbReference type="EMBL" id="EID73541.1"/>
    </source>
</evidence>
<dbReference type="PANTHER" id="PTHR12526:SF638">
    <property type="entry name" value="SPORE COAT PROTEIN SA"/>
    <property type="match status" value="1"/>
</dbReference>
<feature type="domain" description="Glycosyltransferase subfamily 4-like N-terminal" evidence="4">
    <location>
        <begin position="17"/>
        <end position="210"/>
    </location>
</feature>
<dbReference type="Proteomes" id="UP000006447">
    <property type="component" value="Unassembled WGS sequence"/>
</dbReference>
<name>I0WAX5_RHOOP</name>
<keyword evidence="2 5" id="KW-0808">Transferase</keyword>
<proteinExistence type="predicted"/>
<protein>
    <submittedName>
        <fullName evidence="5">Group 1 glycosyl transferase</fullName>
    </submittedName>
</protein>
<reference evidence="5 6" key="1">
    <citation type="journal article" date="2012" name="J. Bacteriol.">
        <title>Draft genome sequence of the nitrophenol-degrading actinomycete Rhodococcus imtechensis RKJ300.</title>
        <authorList>
            <person name="Vikram S."/>
            <person name="Kumar S."/>
            <person name="Subramanian S."/>
            <person name="Raghava G.P."/>
        </authorList>
    </citation>
    <scope>NUCLEOTIDE SEQUENCE [LARGE SCALE GENOMIC DNA]</scope>
    <source>
        <strain evidence="5 6">RKJ300</strain>
    </source>
</reference>
<accession>I0WAX5</accession>